<dbReference type="Proteomes" id="UP000565205">
    <property type="component" value="Unassembled WGS sequence"/>
</dbReference>
<evidence type="ECO:0000313" key="4">
    <source>
        <dbReference type="Proteomes" id="UP000557688"/>
    </source>
</evidence>
<dbReference type="EMBL" id="JACHXV010000036">
    <property type="protein sequence ID" value="MBB3175486.1"/>
    <property type="molecule type" value="Genomic_DNA"/>
</dbReference>
<keyword evidence="1" id="KW-0175">Coiled coil</keyword>
<evidence type="ECO:0000313" key="3">
    <source>
        <dbReference type="EMBL" id="NVN30032.1"/>
    </source>
</evidence>
<dbReference type="EMBL" id="JABXXQ010000095">
    <property type="protein sequence ID" value="NVN30032.1"/>
    <property type="molecule type" value="Genomic_DNA"/>
</dbReference>
<evidence type="ECO:0000313" key="5">
    <source>
        <dbReference type="Proteomes" id="UP000565205"/>
    </source>
</evidence>
<organism evidence="3 5">
    <name type="scientific">Endobacter medicaginis</name>
    <dbReference type="NCBI Taxonomy" id="1181271"/>
    <lineage>
        <taxon>Bacteria</taxon>
        <taxon>Pseudomonadati</taxon>
        <taxon>Pseudomonadota</taxon>
        <taxon>Alphaproteobacteria</taxon>
        <taxon>Acetobacterales</taxon>
        <taxon>Acetobacteraceae</taxon>
        <taxon>Endobacter</taxon>
    </lineage>
</organism>
<feature type="coiled-coil region" evidence="1">
    <location>
        <begin position="36"/>
        <end position="63"/>
    </location>
</feature>
<protein>
    <submittedName>
        <fullName evidence="3">Uncharacterized protein</fullName>
    </submittedName>
</protein>
<reference evidence="2 4" key="2">
    <citation type="submission" date="2020-08" db="EMBL/GenBank/DDBJ databases">
        <title>Genomic Encyclopedia of Type Strains, Phase III (KMG-III): the genomes of soil and plant-associated and newly described type strains.</title>
        <authorList>
            <person name="Whitman W."/>
        </authorList>
    </citation>
    <scope>NUCLEOTIDE SEQUENCE [LARGE SCALE GENOMIC DNA]</scope>
    <source>
        <strain evidence="2 4">CECT 8088</strain>
    </source>
</reference>
<evidence type="ECO:0000256" key="1">
    <source>
        <dbReference type="SAM" id="Coils"/>
    </source>
</evidence>
<accession>A0A850NRL7</accession>
<sequence>MRQIVDFIAHLRGQQRGEYAEAQATAARLSLTETALLQMRVENERLQSELKEARQDGHEFQVDLFRTRRYVRSADEELRRVHPASQRAENIRELAFYIYPDEPLDGLELMPEMPGVMRQYLRSLPFADIKRVQDAEWVELLKFADDPVRNPLPAVTRLYSDFAESTQAAGVEYKDTGNGEYFNPDFTSPYCR</sequence>
<dbReference type="AlphaFoldDB" id="A0A850NRL7"/>
<keyword evidence="4" id="KW-1185">Reference proteome</keyword>
<dbReference type="Proteomes" id="UP000557688">
    <property type="component" value="Unassembled WGS sequence"/>
</dbReference>
<gene>
    <name evidence="2" type="ORF">FHR90_003342</name>
    <name evidence="3" type="ORF">HUK83_06745</name>
</gene>
<proteinExistence type="predicted"/>
<reference evidence="3 5" key="1">
    <citation type="submission" date="2020-06" db="EMBL/GenBank/DDBJ databases">
        <title>Description of novel acetic acid bacteria.</title>
        <authorList>
            <person name="Sombolestani A."/>
        </authorList>
    </citation>
    <scope>NUCLEOTIDE SEQUENCE [LARGE SCALE GENOMIC DNA]</scope>
    <source>
        <strain evidence="3 5">LMG 26838</strain>
    </source>
</reference>
<dbReference type="RefSeq" id="WP_176623239.1">
    <property type="nucleotide sequence ID" value="NZ_JABXXQ010000095.1"/>
</dbReference>
<comment type="caution">
    <text evidence="3">The sequence shown here is derived from an EMBL/GenBank/DDBJ whole genome shotgun (WGS) entry which is preliminary data.</text>
</comment>
<evidence type="ECO:0000313" key="2">
    <source>
        <dbReference type="EMBL" id="MBB3175486.1"/>
    </source>
</evidence>
<name>A0A850NRL7_9PROT</name>